<feature type="domain" description="Ion transport" evidence="7">
    <location>
        <begin position="262"/>
        <end position="450"/>
    </location>
</feature>
<evidence type="ECO:0000256" key="4">
    <source>
        <dbReference type="ARBA" id="ARBA00023136"/>
    </source>
</evidence>
<evidence type="ECO:0000256" key="6">
    <source>
        <dbReference type="SAM" id="Phobius"/>
    </source>
</evidence>
<dbReference type="PANTHER" id="PTHR10217:SF435">
    <property type="entry name" value="POTASSIUM VOLTAGE-GATED CHANNEL PROTEIN EAG"/>
    <property type="match status" value="1"/>
</dbReference>
<accession>A0AAE0BM06</accession>
<dbReference type="EMBL" id="LGRX02034210">
    <property type="protein sequence ID" value="KAK3238454.1"/>
    <property type="molecule type" value="Genomic_DNA"/>
</dbReference>
<evidence type="ECO:0000313" key="8">
    <source>
        <dbReference type="EMBL" id="KAK3238454.1"/>
    </source>
</evidence>
<evidence type="ECO:0000256" key="2">
    <source>
        <dbReference type="ARBA" id="ARBA00022692"/>
    </source>
</evidence>
<evidence type="ECO:0000259" key="7">
    <source>
        <dbReference type="Pfam" id="PF00520"/>
    </source>
</evidence>
<dbReference type="GO" id="GO:0005249">
    <property type="term" value="F:voltage-gated potassium channel activity"/>
    <property type="evidence" value="ECO:0007669"/>
    <property type="project" value="TreeGrafter"/>
</dbReference>
<comment type="caution">
    <text evidence="8">The sequence shown here is derived from an EMBL/GenBank/DDBJ whole genome shotgun (WGS) entry which is preliminary data.</text>
</comment>
<dbReference type="PANTHER" id="PTHR10217">
    <property type="entry name" value="VOLTAGE AND LIGAND GATED POTASSIUM CHANNEL"/>
    <property type="match status" value="1"/>
</dbReference>
<dbReference type="GO" id="GO:0042391">
    <property type="term" value="P:regulation of membrane potential"/>
    <property type="evidence" value="ECO:0007669"/>
    <property type="project" value="TreeGrafter"/>
</dbReference>
<sequence>MTANESLGAVTELIQDPGTAPTATTASTANTTEYAASGRTGTFSTSEHIPSVAELYLTPVPRNSSAEATSTALVCRERGFPTAALTPREDSKTSIHVPRSWSKQHQQSGHVNPYVFRFVGHLRKSRHAKAKEAMTVRAPTKLRFLEASISERNCVQLQENGKALPHAARSFSHGTVIVEAVKLIFERMVHGRAWSRKSRGSRPRRPNEGAHSQEDRREMQENDAILHKFVEAKFKNSLSGKDAQVNALSSVVIVPGSFLTVLWDAFIMLVVSWTLVELPLALLMQAKQDYVRGDDWVTPQHAPTIYYADALFFVDMFIRARTAFTDENMNLEQDPVLVLSHYLDTAFLVDLASYFPLLASVFARGEPFNQLLWSLPRMLRAYRAHTTLESQTFTSNALAGTGKQLLAQLLYFLLLIYWLACGWFVAGSSKESVIWSWWEIVQANTVKAETVNSVFFMTLVYTTFNACLGQDVLSSSGRLNGLVSSDTDAAHLPFEVLDLGYCLFLQIIGLLLVYGTLARVIMFIEKFGASR</sequence>
<keyword evidence="2 6" id="KW-0812">Transmembrane</keyword>
<keyword evidence="3 6" id="KW-1133">Transmembrane helix</keyword>
<dbReference type="InterPro" id="IPR005821">
    <property type="entry name" value="Ion_trans_dom"/>
</dbReference>
<evidence type="ECO:0000256" key="3">
    <source>
        <dbReference type="ARBA" id="ARBA00022989"/>
    </source>
</evidence>
<feature type="compositionally biased region" description="Basic and acidic residues" evidence="5">
    <location>
        <begin position="205"/>
        <end position="218"/>
    </location>
</feature>
<feature type="transmembrane region" description="Helical" evidence="6">
    <location>
        <begin position="405"/>
        <end position="426"/>
    </location>
</feature>
<feature type="compositionally biased region" description="Basic residues" evidence="5">
    <location>
        <begin position="195"/>
        <end position="204"/>
    </location>
</feature>
<evidence type="ECO:0000256" key="5">
    <source>
        <dbReference type="SAM" id="MobiDB-lite"/>
    </source>
</evidence>
<feature type="non-terminal residue" evidence="8">
    <location>
        <position position="531"/>
    </location>
</feature>
<name>A0AAE0BM06_9CHLO</name>
<dbReference type="InterPro" id="IPR050818">
    <property type="entry name" value="KCNH_animal-type"/>
</dbReference>
<dbReference type="Gene3D" id="1.10.287.70">
    <property type="match status" value="1"/>
</dbReference>
<dbReference type="GO" id="GO:0005886">
    <property type="term" value="C:plasma membrane"/>
    <property type="evidence" value="ECO:0007669"/>
    <property type="project" value="TreeGrafter"/>
</dbReference>
<feature type="transmembrane region" description="Helical" evidence="6">
    <location>
        <begin position="261"/>
        <end position="283"/>
    </location>
</feature>
<feature type="region of interest" description="Disordered" evidence="5">
    <location>
        <begin position="195"/>
        <end position="218"/>
    </location>
</feature>
<dbReference type="Proteomes" id="UP001190700">
    <property type="component" value="Unassembled WGS sequence"/>
</dbReference>
<evidence type="ECO:0000313" key="9">
    <source>
        <dbReference type="Proteomes" id="UP001190700"/>
    </source>
</evidence>
<dbReference type="SUPFAM" id="SSF81324">
    <property type="entry name" value="Voltage-gated potassium channels"/>
    <property type="match status" value="1"/>
</dbReference>
<organism evidence="8 9">
    <name type="scientific">Cymbomonas tetramitiformis</name>
    <dbReference type="NCBI Taxonomy" id="36881"/>
    <lineage>
        <taxon>Eukaryota</taxon>
        <taxon>Viridiplantae</taxon>
        <taxon>Chlorophyta</taxon>
        <taxon>Pyramimonadophyceae</taxon>
        <taxon>Pyramimonadales</taxon>
        <taxon>Pyramimonadaceae</taxon>
        <taxon>Cymbomonas</taxon>
    </lineage>
</organism>
<keyword evidence="4 6" id="KW-0472">Membrane</keyword>
<dbReference type="AlphaFoldDB" id="A0AAE0BM06"/>
<keyword evidence="9" id="KW-1185">Reference proteome</keyword>
<evidence type="ECO:0000256" key="1">
    <source>
        <dbReference type="ARBA" id="ARBA00004141"/>
    </source>
</evidence>
<gene>
    <name evidence="8" type="ORF">CYMTET_51531</name>
</gene>
<proteinExistence type="predicted"/>
<feature type="region of interest" description="Disordered" evidence="5">
    <location>
        <begin position="86"/>
        <end position="106"/>
    </location>
</feature>
<dbReference type="Pfam" id="PF00520">
    <property type="entry name" value="Ion_trans"/>
    <property type="match status" value="1"/>
</dbReference>
<feature type="transmembrane region" description="Helical" evidence="6">
    <location>
        <begin position="503"/>
        <end position="524"/>
    </location>
</feature>
<protein>
    <recommendedName>
        <fullName evidence="7">Ion transport domain-containing protein</fullName>
    </recommendedName>
</protein>
<reference evidence="8 9" key="1">
    <citation type="journal article" date="2015" name="Genome Biol. Evol.">
        <title>Comparative Genomics of a Bacterivorous Green Alga Reveals Evolutionary Causalities and Consequences of Phago-Mixotrophic Mode of Nutrition.</title>
        <authorList>
            <person name="Burns J.A."/>
            <person name="Paasch A."/>
            <person name="Narechania A."/>
            <person name="Kim E."/>
        </authorList>
    </citation>
    <scope>NUCLEOTIDE SEQUENCE [LARGE SCALE GENOMIC DNA]</scope>
    <source>
        <strain evidence="8 9">PLY_AMNH</strain>
    </source>
</reference>
<comment type="subcellular location">
    <subcellularLocation>
        <location evidence="1">Membrane</location>
        <topology evidence="1">Multi-pass membrane protein</topology>
    </subcellularLocation>
</comment>